<keyword evidence="2" id="KW-1185">Reference proteome</keyword>
<gene>
    <name evidence="1" type="ORF">HPB47_023231</name>
</gene>
<dbReference type="Proteomes" id="UP000805193">
    <property type="component" value="Unassembled WGS sequence"/>
</dbReference>
<sequence>GIELRILVAPPSIAMPRSRKRHHSRSESLDSRSSTSSYRHKRRRPSKTERYGGAGGGGHRDASPASPCSSSTASRRRHRRHNHHRDHSSDDDQQGHRRRRSSRSTRRRGDRGHHSRSPVRRPPSVEDDEEGHLVYRPGDVLQDRYKIVTTLGEGTFGKVVKVTDMHTDQTMALKIIKNVEKYREAAKLEINVLEKLANWDPTGKHLCVKMLDWFDFHGHMCLAFEMLGLSVFDFLKDNHYQPYPIDQVRHIGYQLCYSVMFLHEKQLTHTDLKPENILFVNSDYDISYNAKKASATAFAKRDVRRVKDTRIKLIDFGSATFDEEHHSTIVSTRHYRAPEVILELGWSQSCDVWSVGCILFELCLGVTLFQTHDNREHLAMMERILGPLPYRMCRKTKTKYFYHGHLDWDEKSSAGRYVKDNCKPLRRYMALDDEDSRQLFDLISRMLEYEPSQRISLLEALDHPFFASLPEEYKLHVQLQRQGSACSREHSLSR</sequence>
<accession>A0AC60Q7M1</accession>
<organism evidence="1 2">
    <name type="scientific">Ixodes persulcatus</name>
    <name type="common">Taiga tick</name>
    <dbReference type="NCBI Taxonomy" id="34615"/>
    <lineage>
        <taxon>Eukaryota</taxon>
        <taxon>Metazoa</taxon>
        <taxon>Ecdysozoa</taxon>
        <taxon>Arthropoda</taxon>
        <taxon>Chelicerata</taxon>
        <taxon>Arachnida</taxon>
        <taxon>Acari</taxon>
        <taxon>Parasitiformes</taxon>
        <taxon>Ixodida</taxon>
        <taxon>Ixodoidea</taxon>
        <taxon>Ixodidae</taxon>
        <taxon>Ixodinae</taxon>
        <taxon>Ixodes</taxon>
    </lineage>
</organism>
<evidence type="ECO:0000313" key="1">
    <source>
        <dbReference type="EMBL" id="KAG0429858.1"/>
    </source>
</evidence>
<evidence type="ECO:0000313" key="2">
    <source>
        <dbReference type="Proteomes" id="UP000805193"/>
    </source>
</evidence>
<name>A0AC60Q7M1_IXOPE</name>
<proteinExistence type="predicted"/>
<feature type="non-terminal residue" evidence="1">
    <location>
        <position position="1"/>
    </location>
</feature>
<dbReference type="EMBL" id="JABSTQ010009374">
    <property type="protein sequence ID" value="KAG0429858.1"/>
    <property type="molecule type" value="Genomic_DNA"/>
</dbReference>
<comment type="caution">
    <text evidence="1">The sequence shown here is derived from an EMBL/GenBank/DDBJ whole genome shotgun (WGS) entry which is preliminary data.</text>
</comment>
<protein>
    <submittedName>
        <fullName evidence="1">Uncharacterized protein</fullName>
    </submittedName>
</protein>
<reference evidence="1 2" key="1">
    <citation type="journal article" date="2020" name="Cell">
        <title>Large-Scale Comparative Analyses of Tick Genomes Elucidate Their Genetic Diversity and Vector Capacities.</title>
        <authorList>
            <consortium name="Tick Genome and Microbiome Consortium (TIGMIC)"/>
            <person name="Jia N."/>
            <person name="Wang J."/>
            <person name="Shi W."/>
            <person name="Du L."/>
            <person name="Sun Y."/>
            <person name="Zhan W."/>
            <person name="Jiang J.F."/>
            <person name="Wang Q."/>
            <person name="Zhang B."/>
            <person name="Ji P."/>
            <person name="Bell-Sakyi L."/>
            <person name="Cui X.M."/>
            <person name="Yuan T.T."/>
            <person name="Jiang B.G."/>
            <person name="Yang W.F."/>
            <person name="Lam T.T."/>
            <person name="Chang Q.C."/>
            <person name="Ding S.J."/>
            <person name="Wang X.J."/>
            <person name="Zhu J.G."/>
            <person name="Ruan X.D."/>
            <person name="Zhao L."/>
            <person name="Wei J.T."/>
            <person name="Ye R.Z."/>
            <person name="Que T.C."/>
            <person name="Du C.H."/>
            <person name="Zhou Y.H."/>
            <person name="Cheng J.X."/>
            <person name="Dai P.F."/>
            <person name="Guo W.B."/>
            <person name="Han X.H."/>
            <person name="Huang E.J."/>
            <person name="Li L.F."/>
            <person name="Wei W."/>
            <person name="Gao Y.C."/>
            <person name="Liu J.Z."/>
            <person name="Shao H.Z."/>
            <person name="Wang X."/>
            <person name="Wang C.C."/>
            <person name="Yang T.C."/>
            <person name="Huo Q.B."/>
            <person name="Li W."/>
            <person name="Chen H.Y."/>
            <person name="Chen S.E."/>
            <person name="Zhou L.G."/>
            <person name="Ni X.B."/>
            <person name="Tian J.H."/>
            <person name="Sheng Y."/>
            <person name="Liu T."/>
            <person name="Pan Y.S."/>
            <person name="Xia L.Y."/>
            <person name="Li J."/>
            <person name="Zhao F."/>
            <person name="Cao W.C."/>
        </authorList>
    </citation>
    <scope>NUCLEOTIDE SEQUENCE [LARGE SCALE GENOMIC DNA]</scope>
    <source>
        <strain evidence="1">Iper-2018</strain>
    </source>
</reference>